<keyword evidence="3" id="KW-1185">Reference proteome</keyword>
<dbReference type="AlphaFoldDB" id="M4V5C1"/>
<organism evidence="2 3">
    <name type="scientific">Pseudobdellovibrio exovorus JSS</name>
    <dbReference type="NCBI Taxonomy" id="1184267"/>
    <lineage>
        <taxon>Bacteria</taxon>
        <taxon>Pseudomonadati</taxon>
        <taxon>Bdellovibrionota</taxon>
        <taxon>Bdellovibrionia</taxon>
        <taxon>Bdellovibrionales</taxon>
        <taxon>Pseudobdellovibrionaceae</taxon>
        <taxon>Pseudobdellovibrio</taxon>
    </lineage>
</organism>
<dbReference type="KEGG" id="bex:A11Q_163"/>
<reference evidence="2 3" key="1">
    <citation type="journal article" date="2013" name="ISME J.">
        <title>By their genes ye shall know them: genomic signatures of predatory bacteria.</title>
        <authorList>
            <person name="Pasternak Z."/>
            <person name="Pietrokovski S."/>
            <person name="Rotem O."/>
            <person name="Gophna U."/>
            <person name="Lurie-Weinberger M.N."/>
            <person name="Jurkevitch E."/>
        </authorList>
    </citation>
    <scope>NUCLEOTIDE SEQUENCE [LARGE SCALE GENOMIC DNA]</scope>
    <source>
        <strain evidence="2 3">JSS</strain>
    </source>
</reference>
<dbReference type="EMBL" id="CP003537">
    <property type="protein sequence ID" value="AGH94383.1"/>
    <property type="molecule type" value="Genomic_DNA"/>
</dbReference>
<dbReference type="STRING" id="1184267.A11Q_163"/>
<protein>
    <submittedName>
        <fullName evidence="2">Uncharacterized protein</fullName>
    </submittedName>
</protein>
<dbReference type="Proteomes" id="UP000012040">
    <property type="component" value="Chromosome"/>
</dbReference>
<proteinExistence type="predicted"/>
<feature type="chain" id="PRO_5004059880" evidence="1">
    <location>
        <begin position="23"/>
        <end position="281"/>
    </location>
</feature>
<evidence type="ECO:0000313" key="2">
    <source>
        <dbReference type="EMBL" id="AGH94383.1"/>
    </source>
</evidence>
<keyword evidence="1" id="KW-0732">Signal</keyword>
<dbReference type="HOGENOM" id="CLU_989240_0_0_7"/>
<gene>
    <name evidence="2" type="ORF">A11Q_163</name>
</gene>
<dbReference type="PATRIC" id="fig|1184267.3.peg.166"/>
<dbReference type="eggNOG" id="ENOG5031RHA">
    <property type="taxonomic scope" value="Bacteria"/>
</dbReference>
<sequence>MGMKAVLTAVVSLTLFATSAQANMLLKDVGIIGLMSHDIFAWDRPNEVNTENGRLDLSTIFDYDGGKLWESGGNPKNAENAPVYTVTMDLVDFYKARLAAGDNAVQARQATVVRFHAIVIESYTRVMSVTLPNQISSELPNNTEQAALRAMHDILPGRIELFDRIGRKELVLTNFFTAKTRLNEKEMNQQLRNFDGDYDAEYKRIEIPFTGKVINLMDIDREFIEKFSPYRQSEMLADLAAVGRAEKSMQQVHFASHLTDLFSKAFCSKGNAWMPQEIPCH</sequence>
<evidence type="ECO:0000313" key="3">
    <source>
        <dbReference type="Proteomes" id="UP000012040"/>
    </source>
</evidence>
<evidence type="ECO:0000256" key="1">
    <source>
        <dbReference type="SAM" id="SignalP"/>
    </source>
</evidence>
<name>M4V5C1_9BACT</name>
<accession>M4V5C1</accession>
<feature type="signal peptide" evidence="1">
    <location>
        <begin position="1"/>
        <end position="22"/>
    </location>
</feature>